<gene>
    <name evidence="2" type="ORF">ABOZ73_06205</name>
</gene>
<feature type="signal peptide" evidence="1">
    <location>
        <begin position="1"/>
        <end position="21"/>
    </location>
</feature>
<protein>
    <submittedName>
        <fullName evidence="2">Acyloxyacyl hydrolase</fullName>
    </submittedName>
</protein>
<evidence type="ECO:0000313" key="2">
    <source>
        <dbReference type="EMBL" id="XDO98009.1"/>
    </source>
</evidence>
<sequence length="201" mass="21874">MRKLLLAAGAAFVALAGEASAQEAFVGVFGHDVTFIGKALGVGAAGKEDGVDIMIGVRSNRWERAAWLGKPKFYAQASANTSGDTSFVSGGLVWPIDFGAEDCFYFQPGLGLAYQDGYSKFPDFREPGLTPQELQRRIDLRSERVEFGSKVLFQPELTLGYRFNEKIAAELSWVHLSHGQILASGKNEGLDDVGVRLVYSF</sequence>
<dbReference type="InterPro" id="IPR018550">
    <property type="entry name" value="Lipid-A_deacylase-rel"/>
</dbReference>
<dbReference type="EMBL" id="CP158375">
    <property type="protein sequence ID" value="XDO98009.1"/>
    <property type="molecule type" value="Genomic_DNA"/>
</dbReference>
<keyword evidence="2" id="KW-0378">Hydrolase</keyword>
<proteinExistence type="predicted"/>
<dbReference type="AlphaFoldDB" id="A0AB39KW39"/>
<name>A0AB39KW39_9CAUL</name>
<reference evidence="2" key="1">
    <citation type="submission" date="2024-06" db="EMBL/GenBank/DDBJ databases">
        <title>Caulobacter inopinatus, sp. nov.</title>
        <authorList>
            <person name="Donachie S.P."/>
        </authorList>
    </citation>
    <scope>NUCLEOTIDE SEQUENCE</scope>
    <source>
        <strain evidence="2">73W</strain>
    </source>
</reference>
<dbReference type="Pfam" id="PF09411">
    <property type="entry name" value="PagL"/>
    <property type="match status" value="1"/>
</dbReference>
<evidence type="ECO:0000256" key="1">
    <source>
        <dbReference type="SAM" id="SignalP"/>
    </source>
</evidence>
<dbReference type="RefSeq" id="WP_369061601.1">
    <property type="nucleotide sequence ID" value="NZ_CP158375.1"/>
</dbReference>
<feature type="chain" id="PRO_5044282675" evidence="1">
    <location>
        <begin position="22"/>
        <end position="201"/>
    </location>
</feature>
<keyword evidence="1" id="KW-0732">Signal</keyword>
<accession>A0AB39KW39</accession>
<dbReference type="Gene3D" id="2.40.160.20">
    <property type="match status" value="1"/>
</dbReference>
<organism evidence="2">
    <name type="scientific">Caulobacter sp. 73W</name>
    <dbReference type="NCBI Taxonomy" id="3161137"/>
    <lineage>
        <taxon>Bacteria</taxon>
        <taxon>Pseudomonadati</taxon>
        <taxon>Pseudomonadota</taxon>
        <taxon>Alphaproteobacteria</taxon>
        <taxon>Caulobacterales</taxon>
        <taxon>Caulobacteraceae</taxon>
        <taxon>Caulobacter</taxon>
    </lineage>
</organism>
<dbReference type="GO" id="GO:0016787">
    <property type="term" value="F:hydrolase activity"/>
    <property type="evidence" value="ECO:0007669"/>
    <property type="project" value="UniProtKB-KW"/>
</dbReference>